<dbReference type="PANTHER" id="PTHR33383:SF1">
    <property type="entry name" value="MEMBRANE PROTEIN INSERTION EFFICIENCY FACTOR-RELATED"/>
    <property type="match status" value="1"/>
</dbReference>
<dbReference type="RefSeq" id="WP_301160310.1">
    <property type="nucleotide sequence ID" value="NZ_JAUHQB010000004.1"/>
</dbReference>
<dbReference type="EMBL" id="JAUHQB010000004">
    <property type="protein sequence ID" value="MDN4483449.1"/>
    <property type="molecule type" value="Genomic_DNA"/>
</dbReference>
<sequence>MNGAQRAISGLIRVYQLTVSPLTGPTCKFHPTCSHYGMEAVRVHGAVLGSLMAGWRVLRCNPWSHGGVDDVPARGERLFRLTRNNAAMTADQTSAHPI</sequence>
<organism evidence="2 3">
    <name type="scientific">Demequina lignilytica</name>
    <dbReference type="NCBI Taxonomy" id="3051663"/>
    <lineage>
        <taxon>Bacteria</taxon>
        <taxon>Bacillati</taxon>
        <taxon>Actinomycetota</taxon>
        <taxon>Actinomycetes</taxon>
        <taxon>Micrococcales</taxon>
        <taxon>Demequinaceae</taxon>
        <taxon>Demequina</taxon>
    </lineage>
</organism>
<accession>A0AB35MHZ9</accession>
<keyword evidence="1" id="KW-1003">Cell membrane</keyword>
<dbReference type="NCBIfam" id="TIGR00278">
    <property type="entry name" value="membrane protein insertion efficiency factor YidD"/>
    <property type="match status" value="1"/>
</dbReference>
<evidence type="ECO:0000313" key="2">
    <source>
        <dbReference type="EMBL" id="MDN4483449.1"/>
    </source>
</evidence>
<dbReference type="Pfam" id="PF01809">
    <property type="entry name" value="YidD"/>
    <property type="match status" value="1"/>
</dbReference>
<comment type="function">
    <text evidence="1">Could be involved in insertion of integral membrane proteins into the membrane.</text>
</comment>
<dbReference type="InterPro" id="IPR002696">
    <property type="entry name" value="Membr_insert_effic_factor_YidD"/>
</dbReference>
<dbReference type="GO" id="GO:0005886">
    <property type="term" value="C:plasma membrane"/>
    <property type="evidence" value="ECO:0007669"/>
    <property type="project" value="UniProtKB-SubCell"/>
</dbReference>
<dbReference type="AlphaFoldDB" id="A0AB35MHZ9"/>
<dbReference type="Proteomes" id="UP001172756">
    <property type="component" value="Unassembled WGS sequence"/>
</dbReference>
<protein>
    <recommendedName>
        <fullName evidence="1">Putative membrane protein insertion efficiency factor</fullName>
    </recommendedName>
</protein>
<reference evidence="2 3" key="1">
    <citation type="submission" date="2023-06" db="EMBL/GenBank/DDBJ databases">
        <title>SYSU T0a273.</title>
        <authorList>
            <person name="Gao L."/>
            <person name="Fang B.-Z."/>
            <person name="Li W.-J."/>
        </authorList>
    </citation>
    <scope>NUCLEOTIDE SEQUENCE [LARGE SCALE GENOMIC DNA]</scope>
    <source>
        <strain evidence="2 3">SYSU T0a273</strain>
    </source>
</reference>
<dbReference type="SMART" id="SM01234">
    <property type="entry name" value="Haemolytic"/>
    <property type="match status" value="1"/>
</dbReference>
<dbReference type="PANTHER" id="PTHR33383">
    <property type="entry name" value="MEMBRANE PROTEIN INSERTION EFFICIENCY FACTOR-RELATED"/>
    <property type="match status" value="1"/>
</dbReference>
<evidence type="ECO:0000313" key="3">
    <source>
        <dbReference type="Proteomes" id="UP001172756"/>
    </source>
</evidence>
<comment type="similarity">
    <text evidence="1">Belongs to the UPF0161 family.</text>
</comment>
<comment type="caution">
    <text evidence="2">The sequence shown here is derived from an EMBL/GenBank/DDBJ whole genome shotgun (WGS) entry which is preliminary data.</text>
</comment>
<name>A0AB35MHZ9_9MICO</name>
<proteinExistence type="inferred from homology"/>
<gene>
    <name evidence="2" type="primary">yidD</name>
    <name evidence="2" type="ORF">QQ002_07865</name>
</gene>
<dbReference type="HAMAP" id="MF_00386">
    <property type="entry name" value="UPF0161_YidD"/>
    <property type="match status" value="1"/>
</dbReference>
<keyword evidence="1" id="KW-0472">Membrane</keyword>
<evidence type="ECO:0000256" key="1">
    <source>
        <dbReference type="HAMAP-Rule" id="MF_00386"/>
    </source>
</evidence>
<comment type="subcellular location">
    <subcellularLocation>
        <location evidence="1">Cell membrane</location>
        <topology evidence="1">Peripheral membrane protein</topology>
        <orientation evidence="1">Cytoplasmic side</orientation>
    </subcellularLocation>
</comment>